<dbReference type="EMBL" id="FWXF01000008">
    <property type="protein sequence ID" value="SMC23366.1"/>
    <property type="molecule type" value="Genomic_DNA"/>
</dbReference>
<proteinExistence type="inferred from homology"/>
<dbReference type="STRING" id="1121390.SAMN02746041_01713"/>
<feature type="active site" description="Proton donor" evidence="5">
    <location>
        <position position="59"/>
    </location>
</feature>
<accession>A0A1W1XH83</accession>
<dbReference type="InterPro" id="IPR029500">
    <property type="entry name" value="QueF"/>
</dbReference>
<organism evidence="6 7">
    <name type="scientific">Desulfacinum hydrothermale DSM 13146</name>
    <dbReference type="NCBI Taxonomy" id="1121390"/>
    <lineage>
        <taxon>Bacteria</taxon>
        <taxon>Pseudomonadati</taxon>
        <taxon>Thermodesulfobacteriota</taxon>
        <taxon>Syntrophobacteria</taxon>
        <taxon>Syntrophobacterales</taxon>
        <taxon>Syntrophobacteraceae</taxon>
        <taxon>Desulfacinum</taxon>
    </lineage>
</organism>
<reference evidence="6 7" key="1">
    <citation type="submission" date="2017-04" db="EMBL/GenBank/DDBJ databases">
        <authorList>
            <person name="Afonso C.L."/>
            <person name="Miller P.J."/>
            <person name="Scott M.A."/>
            <person name="Spackman E."/>
            <person name="Goraichik I."/>
            <person name="Dimitrov K.M."/>
            <person name="Suarez D.L."/>
            <person name="Swayne D.E."/>
        </authorList>
    </citation>
    <scope>NUCLEOTIDE SEQUENCE [LARGE SCALE GENOMIC DNA]</scope>
    <source>
        <strain evidence="6 7">DSM 13146</strain>
    </source>
</reference>
<dbReference type="Pfam" id="PF14489">
    <property type="entry name" value="QueF"/>
    <property type="match status" value="1"/>
</dbReference>
<dbReference type="Gene3D" id="3.30.1130.10">
    <property type="match status" value="1"/>
</dbReference>
<keyword evidence="4 5" id="KW-0560">Oxidoreductase</keyword>
<dbReference type="SUPFAM" id="SSF55620">
    <property type="entry name" value="Tetrahydrobiopterin biosynthesis enzymes-like"/>
    <property type="match status" value="1"/>
</dbReference>
<sequence length="155" mass="17293">MTHQIHEELSLLGKKVETPKRPEDAVLETFPNPHPDTDYVVRLTAPEFTTICPVTGQPDFAVLLVDYVPGPRLVESKAFKLFLGSFRNHGTFHEACTVTIHKRLQEVLDPKYLRVVGLWYARGGITIDVVVETGSLPPNCTPLPLGKTSYRGGRE</sequence>
<dbReference type="UniPathway" id="UPA00392"/>
<dbReference type="HAMAP" id="MF_00818">
    <property type="entry name" value="QueF_type1"/>
    <property type="match status" value="1"/>
</dbReference>
<dbReference type="AlphaFoldDB" id="A0A1W1XH83"/>
<dbReference type="PANTHER" id="PTHR34354">
    <property type="entry name" value="NADPH-DEPENDENT 7-CYANO-7-DEAZAGUANINE REDUCTASE"/>
    <property type="match status" value="1"/>
</dbReference>
<protein>
    <recommendedName>
        <fullName evidence="5">NADPH-dependent 7-cyano-7-deazaguanine reductase</fullName>
        <ecNumber evidence="5">1.7.1.13</ecNumber>
    </recommendedName>
    <alternativeName>
        <fullName evidence="5">7-cyano-7-carbaguanine reductase</fullName>
    </alternativeName>
    <alternativeName>
        <fullName evidence="5">NADPH-dependent nitrile oxidoreductase</fullName>
    </alternativeName>
    <alternativeName>
        <fullName evidence="5">PreQ(0) reductase</fullName>
    </alternativeName>
</protein>
<keyword evidence="3 5" id="KW-0521">NADP</keyword>
<dbReference type="InterPro" id="IPR050084">
    <property type="entry name" value="NADPH_dep_7-cyano-7-deazaG_red"/>
</dbReference>
<feature type="binding site" evidence="5">
    <location>
        <begin position="74"/>
        <end position="76"/>
    </location>
    <ligand>
        <name>substrate</name>
    </ligand>
</feature>
<dbReference type="Proteomes" id="UP000192783">
    <property type="component" value="Unassembled WGS sequence"/>
</dbReference>
<keyword evidence="1 5" id="KW-0963">Cytoplasm</keyword>
<comment type="function">
    <text evidence="5">Catalyzes the NADPH-dependent reduction of 7-cyano-7-deazaguanine (preQ0) to 7-aminomethyl-7-deazaguanine (preQ1).</text>
</comment>
<comment type="pathway">
    <text evidence="5">tRNA modification; tRNA-queuosine biosynthesis.</text>
</comment>
<keyword evidence="2 5" id="KW-0671">Queuosine biosynthesis</keyword>
<dbReference type="GO" id="GO:0033739">
    <property type="term" value="F:preQ1 synthase activity"/>
    <property type="evidence" value="ECO:0007669"/>
    <property type="project" value="UniProtKB-UniRule"/>
</dbReference>
<dbReference type="PANTHER" id="PTHR34354:SF1">
    <property type="entry name" value="NADPH-DEPENDENT 7-CYANO-7-DEAZAGUANINE REDUCTASE"/>
    <property type="match status" value="1"/>
</dbReference>
<evidence type="ECO:0000256" key="3">
    <source>
        <dbReference type="ARBA" id="ARBA00022857"/>
    </source>
</evidence>
<dbReference type="OrthoDB" id="9789995at2"/>
<feature type="active site" description="Thioimide intermediate" evidence="5">
    <location>
        <position position="52"/>
    </location>
</feature>
<evidence type="ECO:0000313" key="7">
    <source>
        <dbReference type="Proteomes" id="UP000192783"/>
    </source>
</evidence>
<dbReference type="InterPro" id="IPR016856">
    <property type="entry name" value="QueF_type1"/>
</dbReference>
<gene>
    <name evidence="5" type="primary">queF</name>
    <name evidence="6" type="ORF">SAMN02746041_01713</name>
</gene>
<keyword evidence="7" id="KW-1185">Reference proteome</keyword>
<dbReference type="NCBIfam" id="TIGR03139">
    <property type="entry name" value="QueF-II"/>
    <property type="match status" value="1"/>
</dbReference>
<comment type="similarity">
    <text evidence="5">Belongs to the GTP cyclohydrolase I family. QueF type 1 subfamily.</text>
</comment>
<dbReference type="InterPro" id="IPR043133">
    <property type="entry name" value="GTP-CH-I_C/QueF"/>
</dbReference>
<dbReference type="GO" id="GO:0005737">
    <property type="term" value="C:cytoplasm"/>
    <property type="evidence" value="ECO:0007669"/>
    <property type="project" value="UniProtKB-SubCell"/>
</dbReference>
<evidence type="ECO:0000256" key="2">
    <source>
        <dbReference type="ARBA" id="ARBA00022785"/>
    </source>
</evidence>
<dbReference type="GO" id="GO:0008616">
    <property type="term" value="P:tRNA queuosine(34) biosynthetic process"/>
    <property type="evidence" value="ECO:0007669"/>
    <property type="project" value="UniProtKB-UniRule"/>
</dbReference>
<comment type="subcellular location">
    <subcellularLocation>
        <location evidence="5">Cytoplasm</location>
    </subcellularLocation>
</comment>
<dbReference type="EC" id="1.7.1.13" evidence="5"/>
<dbReference type="RefSeq" id="WP_084057464.1">
    <property type="nucleotide sequence ID" value="NZ_FWXF01000008.1"/>
</dbReference>
<evidence type="ECO:0000256" key="1">
    <source>
        <dbReference type="ARBA" id="ARBA00022490"/>
    </source>
</evidence>
<evidence type="ECO:0000256" key="5">
    <source>
        <dbReference type="HAMAP-Rule" id="MF_00818"/>
    </source>
</evidence>
<evidence type="ECO:0000313" key="6">
    <source>
        <dbReference type="EMBL" id="SMC23366.1"/>
    </source>
</evidence>
<evidence type="ECO:0000256" key="4">
    <source>
        <dbReference type="ARBA" id="ARBA00023002"/>
    </source>
</evidence>
<feature type="binding site" evidence="5">
    <location>
        <begin position="93"/>
        <end position="94"/>
    </location>
    <ligand>
        <name>substrate</name>
    </ligand>
</feature>
<name>A0A1W1XH83_9BACT</name>
<comment type="catalytic activity">
    <reaction evidence="5">
        <text>7-aminomethyl-7-carbaguanine + 2 NADP(+) = 7-cyano-7-carbaguanine + 2 NADPH + 3 H(+)</text>
        <dbReference type="Rhea" id="RHEA:13409"/>
        <dbReference type="ChEBI" id="CHEBI:15378"/>
        <dbReference type="ChEBI" id="CHEBI:45075"/>
        <dbReference type="ChEBI" id="CHEBI:57783"/>
        <dbReference type="ChEBI" id="CHEBI:58349"/>
        <dbReference type="ChEBI" id="CHEBI:58703"/>
        <dbReference type="EC" id="1.7.1.13"/>
    </reaction>
</comment>